<dbReference type="InterPro" id="IPR000089">
    <property type="entry name" value="Biotin_lipoyl"/>
</dbReference>
<evidence type="ECO:0000259" key="2">
    <source>
        <dbReference type="PROSITE" id="PS50968"/>
    </source>
</evidence>
<dbReference type="InterPro" id="IPR050709">
    <property type="entry name" value="Biotin_Carboxyl_Carrier/Decarb"/>
</dbReference>
<organism evidence="3 4">
    <name type="scientific">Loigolactobacillus rennini DSM 20253</name>
    <dbReference type="NCBI Taxonomy" id="1423796"/>
    <lineage>
        <taxon>Bacteria</taxon>
        <taxon>Bacillati</taxon>
        <taxon>Bacillota</taxon>
        <taxon>Bacilli</taxon>
        <taxon>Lactobacillales</taxon>
        <taxon>Lactobacillaceae</taxon>
        <taxon>Loigolactobacillus</taxon>
    </lineage>
</organism>
<keyword evidence="4" id="KW-1185">Reference proteome</keyword>
<evidence type="ECO:0000256" key="1">
    <source>
        <dbReference type="ARBA" id="ARBA00023267"/>
    </source>
</evidence>
<comment type="caution">
    <text evidence="3">The sequence shown here is derived from an EMBL/GenBank/DDBJ whole genome shotgun (WGS) entry which is preliminary data.</text>
</comment>
<evidence type="ECO:0000313" key="4">
    <source>
        <dbReference type="Proteomes" id="UP000051638"/>
    </source>
</evidence>
<dbReference type="EMBL" id="AYYI01000006">
    <property type="protein sequence ID" value="KRM99790.1"/>
    <property type="molecule type" value="Genomic_DNA"/>
</dbReference>
<keyword evidence="1" id="KW-0092">Biotin</keyword>
<reference evidence="3 4" key="1">
    <citation type="journal article" date="2015" name="Genome Announc.">
        <title>Expanding the biotechnology potential of lactobacilli through comparative genomics of 213 strains and associated genera.</title>
        <authorList>
            <person name="Sun Z."/>
            <person name="Harris H.M."/>
            <person name="McCann A."/>
            <person name="Guo C."/>
            <person name="Argimon S."/>
            <person name="Zhang W."/>
            <person name="Yang X."/>
            <person name="Jeffery I.B."/>
            <person name="Cooney J.C."/>
            <person name="Kagawa T.F."/>
            <person name="Liu W."/>
            <person name="Song Y."/>
            <person name="Salvetti E."/>
            <person name="Wrobel A."/>
            <person name="Rasinkangas P."/>
            <person name="Parkhill J."/>
            <person name="Rea M.C."/>
            <person name="O'Sullivan O."/>
            <person name="Ritari J."/>
            <person name="Douillard F.P."/>
            <person name="Paul Ross R."/>
            <person name="Yang R."/>
            <person name="Briner A.E."/>
            <person name="Felis G.E."/>
            <person name="de Vos W.M."/>
            <person name="Barrangou R."/>
            <person name="Klaenhammer T.R."/>
            <person name="Caufield P.W."/>
            <person name="Cui Y."/>
            <person name="Zhang H."/>
            <person name="O'Toole P.W."/>
        </authorList>
    </citation>
    <scope>NUCLEOTIDE SEQUENCE [LARGE SCALE GENOMIC DNA]</scope>
    <source>
        <strain evidence="3 4">DSM 20253</strain>
    </source>
</reference>
<dbReference type="RefSeq" id="WP_057873033.1">
    <property type="nucleotide sequence ID" value="NZ_AYYI01000006.1"/>
</dbReference>
<proteinExistence type="predicted"/>
<dbReference type="PATRIC" id="fig|1423796.3.peg.1901"/>
<protein>
    <submittedName>
        <fullName evidence="3">Acetyl-CoA carboxylase, biotin carboxyl carrier protein</fullName>
    </submittedName>
</protein>
<gene>
    <name evidence="3" type="ORF">FC24_GL001873</name>
</gene>
<dbReference type="Pfam" id="PF00364">
    <property type="entry name" value="Biotin_lipoyl"/>
    <property type="match status" value="1"/>
</dbReference>
<dbReference type="STRING" id="1423796.FC24_GL001873"/>
<dbReference type="PANTHER" id="PTHR45266:SF3">
    <property type="entry name" value="OXALOACETATE DECARBOXYLASE ALPHA CHAIN"/>
    <property type="match status" value="1"/>
</dbReference>
<accession>A0A0R2D6Q6</accession>
<dbReference type="OrthoDB" id="9811735at2"/>
<dbReference type="Gene3D" id="2.40.50.100">
    <property type="match status" value="1"/>
</dbReference>
<sequence>MDKKHIADLLAVLDKSNFDDIELRDADLYLHVRRGEVAHAPATKPAAVRPTNGKVVKSPMVGIVHLLDDAKKPFVEVGQTVKPGTTLAQIESMKLFNDITSPVAGTVAAIHVSDKQTVAYATPLFEITEAD</sequence>
<dbReference type="AlphaFoldDB" id="A0A0R2D6Q6"/>
<feature type="domain" description="Lipoyl-binding" evidence="2">
    <location>
        <begin position="37"/>
        <end position="128"/>
    </location>
</feature>
<evidence type="ECO:0000313" key="3">
    <source>
        <dbReference type="EMBL" id="KRM99790.1"/>
    </source>
</evidence>
<dbReference type="CDD" id="cd06850">
    <property type="entry name" value="biotinyl_domain"/>
    <property type="match status" value="1"/>
</dbReference>
<dbReference type="InterPro" id="IPR011053">
    <property type="entry name" value="Single_hybrid_motif"/>
</dbReference>
<dbReference type="SUPFAM" id="SSF51230">
    <property type="entry name" value="Single hybrid motif"/>
    <property type="match status" value="1"/>
</dbReference>
<dbReference type="PROSITE" id="PS50968">
    <property type="entry name" value="BIOTINYL_LIPOYL"/>
    <property type="match status" value="1"/>
</dbReference>
<dbReference type="PANTHER" id="PTHR45266">
    <property type="entry name" value="OXALOACETATE DECARBOXYLASE ALPHA CHAIN"/>
    <property type="match status" value="1"/>
</dbReference>
<dbReference type="Proteomes" id="UP000051638">
    <property type="component" value="Unassembled WGS sequence"/>
</dbReference>
<name>A0A0R2D6Q6_9LACO</name>